<feature type="compositionally biased region" description="Acidic residues" evidence="1">
    <location>
        <begin position="788"/>
        <end position="801"/>
    </location>
</feature>
<evidence type="ECO:0000256" key="1">
    <source>
        <dbReference type="SAM" id="MobiDB-lite"/>
    </source>
</evidence>
<feature type="compositionally biased region" description="Basic and acidic residues" evidence="1">
    <location>
        <begin position="761"/>
        <end position="775"/>
    </location>
</feature>
<dbReference type="STRING" id="503106.A0A218ZG14"/>
<name>A0A218ZG14_9HELO</name>
<feature type="region of interest" description="Disordered" evidence="1">
    <location>
        <begin position="1"/>
        <end position="21"/>
    </location>
</feature>
<dbReference type="InParanoid" id="A0A218ZG14"/>
<feature type="compositionally biased region" description="Polar residues" evidence="1">
    <location>
        <begin position="468"/>
        <end position="486"/>
    </location>
</feature>
<evidence type="ECO:0000313" key="3">
    <source>
        <dbReference type="Proteomes" id="UP000242519"/>
    </source>
</evidence>
<feature type="compositionally biased region" description="Polar residues" evidence="1">
    <location>
        <begin position="216"/>
        <end position="229"/>
    </location>
</feature>
<feature type="compositionally biased region" description="Acidic residues" evidence="1">
    <location>
        <begin position="501"/>
        <end position="515"/>
    </location>
</feature>
<dbReference type="InterPro" id="IPR018822">
    <property type="entry name" value="UPF0646"/>
</dbReference>
<dbReference type="Proteomes" id="UP000242519">
    <property type="component" value="Unassembled WGS sequence"/>
</dbReference>
<feature type="region of interest" description="Disordered" evidence="1">
    <location>
        <begin position="827"/>
        <end position="851"/>
    </location>
</feature>
<accession>A0A218ZG14</accession>
<feature type="region of interest" description="Disordered" evidence="1">
    <location>
        <begin position="501"/>
        <end position="690"/>
    </location>
</feature>
<reference evidence="2 3" key="1">
    <citation type="submission" date="2017-04" db="EMBL/GenBank/DDBJ databases">
        <title>Draft genome sequence of Marssonina coronaria NL1: causal agent of apple blotch.</title>
        <authorList>
            <person name="Cheng Q."/>
        </authorList>
    </citation>
    <scope>NUCLEOTIDE SEQUENCE [LARGE SCALE GENOMIC DNA]</scope>
    <source>
        <strain evidence="2 3">NL1</strain>
    </source>
</reference>
<feature type="region of interest" description="Disordered" evidence="1">
    <location>
        <begin position="402"/>
        <end position="486"/>
    </location>
</feature>
<feature type="compositionally biased region" description="Polar residues" evidence="1">
    <location>
        <begin position="105"/>
        <end position="115"/>
    </location>
</feature>
<feature type="compositionally biased region" description="Basic and acidic residues" evidence="1">
    <location>
        <begin position="154"/>
        <end position="172"/>
    </location>
</feature>
<gene>
    <name evidence="2" type="ORF">B2J93_1191</name>
</gene>
<feature type="compositionally biased region" description="Polar residues" evidence="1">
    <location>
        <begin position="637"/>
        <end position="646"/>
    </location>
</feature>
<proteinExistence type="predicted"/>
<dbReference type="Pfam" id="PF10336">
    <property type="entry name" value="DUF2420"/>
    <property type="match status" value="1"/>
</dbReference>
<feature type="region of interest" description="Disordered" evidence="1">
    <location>
        <begin position="80"/>
        <end position="121"/>
    </location>
</feature>
<protein>
    <submittedName>
        <fullName evidence="2">Uncharacterized protein</fullName>
    </submittedName>
</protein>
<feature type="compositionally biased region" description="Basic and acidic residues" evidence="1">
    <location>
        <begin position="842"/>
        <end position="851"/>
    </location>
</feature>
<comment type="caution">
    <text evidence="2">The sequence shown here is derived from an EMBL/GenBank/DDBJ whole genome shotgun (WGS) entry which is preliminary data.</text>
</comment>
<feature type="compositionally biased region" description="Acidic residues" evidence="1">
    <location>
        <begin position="749"/>
        <end position="760"/>
    </location>
</feature>
<feature type="compositionally biased region" description="Basic and acidic residues" evidence="1">
    <location>
        <begin position="586"/>
        <end position="602"/>
    </location>
</feature>
<dbReference type="AlphaFoldDB" id="A0A218ZG14"/>
<feature type="region of interest" description="Disordered" evidence="1">
    <location>
        <begin position="144"/>
        <end position="235"/>
    </location>
</feature>
<dbReference type="EMBL" id="MZNU01000044">
    <property type="protein sequence ID" value="OWP06550.1"/>
    <property type="molecule type" value="Genomic_DNA"/>
</dbReference>
<feature type="compositionally biased region" description="Polar residues" evidence="1">
    <location>
        <begin position="84"/>
        <end position="97"/>
    </location>
</feature>
<sequence>MADDTMEISSEHGQDMEQEDIDIDLDLTAGNVDEDYILEDATSHINFGNEFHPQPSPIANDESMVDDDNVSYQMEDAELLNEGGEQTTEQESNTFTTLDEEPSPFGTNDPETGQYVSEGVGSHISIPCDDAVATDLEKSEFNLVHEGSEDILEHDDAQYPDEARRHSPETIKNDLAVQGSQTSTPSRHSSIPTAPAEPRSSPNSVTEILPGYPVTSPEQTQPDLSSGSPHSEDGFADISQLKNQLSNFGDVRVVYRSIEYDLFSSSELDDPDSYFLSDISMAEKPLSEFFRAMRDIINGDLADEDELWILVESLGLEAGETSSFLHEVNLKEILSLHAELLHNDGIESSGQICYIQLKTRMDFSRRFSNLTAGAAEGKGITAFGSWNGQSLCLNDTEHADESKYENDSNVGSNAFGDINENHGSQQEPGAPESKISGPGSHATSQEYELYQPENPQSDVEHIQEVDGPNSNRSSTHPIATTPGATTSQSLKVGVVLRSDVDEDGDLIDYSENEDDSVSRKAPNTADTRTPANGDEGEDQDYRRRSLSRVTTEDNLSRVSSGQYLLINTIGQENQNENTKEQWTGEGDQRESPKATGSGHDDLDQTDTGEYLENGDYSEENGYNRTNGEGYEYDGENSEQNQMTVAQGGTHDHEDQQEYEIVCESGSGDKESSPDNLGQDCTAEQGPNDESAIANYDNVELEFEGAEAGFEDTHLENLETNEIQDSQERFNANSLATIETMESSVTMSADADEIQYEDEHLEGDISKQDESKETASPKESLAPRVAVEYTDEIGYDDDDEEDTKNLSHSAAHVDAQFQVKGFANTKGKRSILDVDSSDSQTRQTKDAKRPRA</sequence>
<feature type="region of interest" description="Disordered" evidence="1">
    <location>
        <begin position="742"/>
        <end position="811"/>
    </location>
</feature>
<organism evidence="2 3">
    <name type="scientific">Diplocarpon coronariae</name>
    <dbReference type="NCBI Taxonomy" id="2795749"/>
    <lineage>
        <taxon>Eukaryota</taxon>
        <taxon>Fungi</taxon>
        <taxon>Dikarya</taxon>
        <taxon>Ascomycota</taxon>
        <taxon>Pezizomycotina</taxon>
        <taxon>Leotiomycetes</taxon>
        <taxon>Helotiales</taxon>
        <taxon>Drepanopezizaceae</taxon>
        <taxon>Diplocarpon</taxon>
    </lineage>
</organism>
<feature type="compositionally biased region" description="Polar residues" evidence="1">
    <location>
        <begin position="178"/>
        <end position="192"/>
    </location>
</feature>
<evidence type="ECO:0000313" key="2">
    <source>
        <dbReference type="EMBL" id="OWP06550.1"/>
    </source>
</evidence>
<keyword evidence="3" id="KW-1185">Reference proteome</keyword>
<dbReference type="OrthoDB" id="5339076at2759"/>